<dbReference type="InterPro" id="IPR045527">
    <property type="entry name" value="DUF6470"/>
</dbReference>
<dbReference type="RefSeq" id="WP_305993190.1">
    <property type="nucleotide sequence ID" value="NZ_JAVAMP010000010.1"/>
</dbReference>
<dbReference type="Pfam" id="PF20074">
    <property type="entry name" value="DUF6470"/>
    <property type="match status" value="1"/>
</dbReference>
<name>A0ABT9J2P3_9BACL</name>
<gene>
    <name evidence="1" type="ORF">Q5Y73_17435</name>
</gene>
<proteinExistence type="predicted"/>
<dbReference type="Proteomes" id="UP001231941">
    <property type="component" value="Unassembled WGS sequence"/>
</dbReference>
<keyword evidence="2" id="KW-1185">Reference proteome</keyword>
<protein>
    <submittedName>
        <fullName evidence="1">DUF6470 family protein</fullName>
    </submittedName>
</protein>
<evidence type="ECO:0000313" key="1">
    <source>
        <dbReference type="EMBL" id="MDP5275884.1"/>
    </source>
</evidence>
<organism evidence="1 2">
    <name type="scientific">Chengkuizengella axinellae</name>
    <dbReference type="NCBI Taxonomy" id="3064388"/>
    <lineage>
        <taxon>Bacteria</taxon>
        <taxon>Bacillati</taxon>
        <taxon>Bacillota</taxon>
        <taxon>Bacilli</taxon>
        <taxon>Bacillales</taxon>
        <taxon>Paenibacillaceae</taxon>
        <taxon>Chengkuizengella</taxon>
    </lineage>
</organism>
<evidence type="ECO:0000313" key="2">
    <source>
        <dbReference type="Proteomes" id="UP001231941"/>
    </source>
</evidence>
<reference evidence="1 2" key="1">
    <citation type="submission" date="2023-08" db="EMBL/GenBank/DDBJ databases">
        <authorList>
            <person name="Park J.-S."/>
        </authorList>
    </citation>
    <scope>NUCLEOTIDE SEQUENCE [LARGE SCALE GENOMIC DNA]</scope>
    <source>
        <strain evidence="1 2">2205SS18-9</strain>
    </source>
</reference>
<sequence>MVSIPRIQIFQQYAQIGLDITQGKAEMKMPKATFEMDAKNPKVLVTSSGKAEMRINQDRAWDALAIGDHLPYMQNIYQQGKQISLEGIKRRVQDGDRLAAIHLGGNPIAENAKQHAFAEVPIYKTGPASTLNVDVKVTPNTPKIDSQQGTVDVQSQQIPFEINFTFGKTDVYLLQKNALDVQSPQIDMQI</sequence>
<dbReference type="EMBL" id="JAVAMP010000010">
    <property type="protein sequence ID" value="MDP5275884.1"/>
    <property type="molecule type" value="Genomic_DNA"/>
</dbReference>
<comment type="caution">
    <text evidence="1">The sequence shown here is derived from an EMBL/GenBank/DDBJ whole genome shotgun (WGS) entry which is preliminary data.</text>
</comment>
<accession>A0ABT9J2P3</accession>